<sequence>MPSISSPENVLCVARRCFQGRCLIDVQRLQIFAEGNGLQGHAFVSDQLLSLLVGSGGISNAQKIFDRVPCRSNLSWNSLINGYIVHKMYDHAFILYERMQTESVQPDASLVVSLIKTCAKVKDLVRLQRLHAHVAQTGLLRNNLYVGNVLVHVYMKCEALAKAKEAFDMLGTRDVVTWTTLIAGYAEHGYGAEALRCYERMLSDGVCPNAYTFSCVLRSCASTRSIDMGIKIHGDIEEMEQVRSNPYVCNALVDMYMKCGMSLKAREVFKCNPVRDVVSWTSLVVGCIMEGQCEEAMNCFKQMQSEGFQPNAISFTCMLNACSYTNAVKEGRALHAEIEKKGLHESDLLVGTALVNMYMKCGLLDKGLEVFNKLPVQDLVTWTALIVGYVGHADVEEAFMYYSQMQVEGFFPDSITMTSVLKACSGLGRAQVGKEVHTRLLAMELLDKDATLCNGLISMYAKYGLLADAQKVFNNTQTHDVISWTALIMGYAQSGDVDDVTCLFDEMISKGIRPDSVTFITVLNACSHSGLVEKGQTYFEAMSEVYGLVPISRHHACMIDLHCRMGQIAEAVALAYRLPFHPCSSMWRRLLSACQNLRELEYGSHLFEQSVQANDNDAALYVFMGNIMTMSRYKVQLPEYV</sequence>
<dbReference type="FunFam" id="1.25.40.10:FF:000285">
    <property type="entry name" value="Pentatricopeptide repeat-containing protein, chloroplastic"/>
    <property type="match status" value="1"/>
</dbReference>
<name>A0A8T2R9X2_CERRI</name>
<evidence type="ECO:0000256" key="2">
    <source>
        <dbReference type="PROSITE-ProRule" id="PRU00708"/>
    </source>
</evidence>
<evidence type="ECO:0000313" key="3">
    <source>
        <dbReference type="EMBL" id="KAH7292707.1"/>
    </source>
</evidence>
<dbReference type="GO" id="GO:0009451">
    <property type="term" value="P:RNA modification"/>
    <property type="evidence" value="ECO:0007669"/>
    <property type="project" value="InterPro"/>
</dbReference>
<comment type="caution">
    <text evidence="3">The sequence shown here is derived from an EMBL/GenBank/DDBJ whole genome shotgun (WGS) entry which is preliminary data.</text>
</comment>
<evidence type="ECO:0000313" key="4">
    <source>
        <dbReference type="Proteomes" id="UP000825935"/>
    </source>
</evidence>
<dbReference type="Gene3D" id="1.25.40.10">
    <property type="entry name" value="Tetratricopeptide repeat domain"/>
    <property type="match status" value="5"/>
</dbReference>
<dbReference type="PANTHER" id="PTHR24015">
    <property type="entry name" value="OS07G0578800 PROTEIN-RELATED"/>
    <property type="match status" value="1"/>
</dbReference>
<evidence type="ECO:0008006" key="5">
    <source>
        <dbReference type="Google" id="ProtNLM"/>
    </source>
</evidence>
<accession>A0A8T2R9X2</accession>
<keyword evidence="4" id="KW-1185">Reference proteome</keyword>
<dbReference type="GO" id="GO:0048731">
    <property type="term" value="P:system development"/>
    <property type="evidence" value="ECO:0007669"/>
    <property type="project" value="UniProtKB-ARBA"/>
</dbReference>
<reference evidence="3" key="1">
    <citation type="submission" date="2021-08" db="EMBL/GenBank/DDBJ databases">
        <title>WGS assembly of Ceratopteris richardii.</title>
        <authorList>
            <person name="Marchant D.B."/>
            <person name="Chen G."/>
            <person name="Jenkins J."/>
            <person name="Shu S."/>
            <person name="Leebens-Mack J."/>
            <person name="Grimwood J."/>
            <person name="Schmutz J."/>
            <person name="Soltis P."/>
            <person name="Soltis D."/>
            <person name="Chen Z.-H."/>
        </authorList>
    </citation>
    <scope>NUCLEOTIDE SEQUENCE</scope>
    <source>
        <strain evidence="3">Whitten #5841</strain>
        <tissue evidence="3">Leaf</tissue>
    </source>
</reference>
<protein>
    <recommendedName>
        <fullName evidence="5">Pentatricopeptide repeat-containing protein</fullName>
    </recommendedName>
</protein>
<dbReference type="PANTHER" id="PTHR24015:SF548">
    <property type="entry name" value="OS08G0340900 PROTEIN"/>
    <property type="match status" value="1"/>
</dbReference>
<feature type="repeat" description="PPR" evidence="2">
    <location>
        <begin position="174"/>
        <end position="208"/>
    </location>
</feature>
<dbReference type="Pfam" id="PF01535">
    <property type="entry name" value="PPR"/>
    <property type="match status" value="3"/>
</dbReference>
<dbReference type="InterPro" id="IPR011990">
    <property type="entry name" value="TPR-like_helical_dom_sf"/>
</dbReference>
<dbReference type="AlphaFoldDB" id="A0A8T2R9X2"/>
<keyword evidence="1" id="KW-0677">Repeat</keyword>
<dbReference type="NCBIfam" id="TIGR00756">
    <property type="entry name" value="PPR"/>
    <property type="match status" value="5"/>
</dbReference>
<evidence type="ECO:0000256" key="1">
    <source>
        <dbReference type="ARBA" id="ARBA00022737"/>
    </source>
</evidence>
<feature type="repeat" description="PPR" evidence="2">
    <location>
        <begin position="72"/>
        <end position="106"/>
    </location>
</feature>
<dbReference type="PROSITE" id="PS51375">
    <property type="entry name" value="PPR"/>
    <property type="match status" value="5"/>
</dbReference>
<dbReference type="EMBL" id="CM035434">
    <property type="protein sequence ID" value="KAH7292707.1"/>
    <property type="molecule type" value="Genomic_DNA"/>
</dbReference>
<dbReference type="OrthoDB" id="185373at2759"/>
<feature type="repeat" description="PPR" evidence="2">
    <location>
        <begin position="480"/>
        <end position="514"/>
    </location>
</feature>
<feature type="repeat" description="PPR" evidence="2">
    <location>
        <begin position="378"/>
        <end position="412"/>
    </location>
</feature>
<dbReference type="FunFam" id="1.25.40.10:FF:000351">
    <property type="entry name" value="Pentatricopeptide repeat-containing protein"/>
    <property type="match status" value="1"/>
</dbReference>
<dbReference type="Proteomes" id="UP000825935">
    <property type="component" value="Chromosome 29"/>
</dbReference>
<organism evidence="3 4">
    <name type="scientific">Ceratopteris richardii</name>
    <name type="common">Triangle waterfern</name>
    <dbReference type="NCBI Taxonomy" id="49495"/>
    <lineage>
        <taxon>Eukaryota</taxon>
        <taxon>Viridiplantae</taxon>
        <taxon>Streptophyta</taxon>
        <taxon>Embryophyta</taxon>
        <taxon>Tracheophyta</taxon>
        <taxon>Polypodiopsida</taxon>
        <taxon>Polypodiidae</taxon>
        <taxon>Polypodiales</taxon>
        <taxon>Pteridineae</taxon>
        <taxon>Pteridaceae</taxon>
        <taxon>Parkerioideae</taxon>
        <taxon>Ceratopteris</taxon>
    </lineage>
</organism>
<gene>
    <name evidence="3" type="ORF">KP509_29G082000</name>
</gene>
<dbReference type="FunFam" id="1.25.40.10:FF:000158">
    <property type="entry name" value="pentatricopeptide repeat-containing protein At2g33680"/>
    <property type="match status" value="1"/>
</dbReference>
<feature type="repeat" description="PPR" evidence="2">
    <location>
        <begin position="276"/>
        <end position="310"/>
    </location>
</feature>
<dbReference type="Pfam" id="PF13041">
    <property type="entry name" value="PPR_2"/>
    <property type="match status" value="5"/>
</dbReference>
<dbReference type="FunFam" id="1.25.40.10:FF:000031">
    <property type="entry name" value="Pentatricopeptide repeat-containing protein mitochondrial"/>
    <property type="match status" value="1"/>
</dbReference>
<dbReference type="InterPro" id="IPR002885">
    <property type="entry name" value="PPR_rpt"/>
</dbReference>
<proteinExistence type="predicted"/>
<dbReference type="GO" id="GO:0003723">
    <property type="term" value="F:RNA binding"/>
    <property type="evidence" value="ECO:0007669"/>
    <property type="project" value="InterPro"/>
</dbReference>
<dbReference type="InterPro" id="IPR046960">
    <property type="entry name" value="PPR_At4g14850-like_plant"/>
</dbReference>